<gene>
    <name evidence="1" type="ORF">Tci_675963</name>
</gene>
<dbReference type="EMBL" id="BKCJ010539117">
    <property type="protein sequence ID" value="GFB03992.1"/>
    <property type="molecule type" value="Genomic_DNA"/>
</dbReference>
<dbReference type="Gene3D" id="1.10.8.10">
    <property type="entry name" value="DNA helicase RuvA subunit, C-terminal domain"/>
    <property type="match status" value="1"/>
</dbReference>
<reference evidence="1" key="1">
    <citation type="journal article" date="2019" name="Sci. Rep.">
        <title>Draft genome of Tanacetum cinerariifolium, the natural source of mosquito coil.</title>
        <authorList>
            <person name="Yamashiro T."/>
            <person name="Shiraishi A."/>
            <person name="Satake H."/>
            <person name="Nakayama K."/>
        </authorList>
    </citation>
    <scope>NUCLEOTIDE SEQUENCE</scope>
</reference>
<protein>
    <submittedName>
        <fullName evidence="1">Ubiquitin-conjugating enzyme E2 27-like</fullName>
    </submittedName>
</protein>
<feature type="non-terminal residue" evidence="1">
    <location>
        <position position="1"/>
    </location>
</feature>
<organism evidence="1">
    <name type="scientific">Tanacetum cinerariifolium</name>
    <name type="common">Dalmatian daisy</name>
    <name type="synonym">Chrysanthemum cinerariifolium</name>
    <dbReference type="NCBI Taxonomy" id="118510"/>
    <lineage>
        <taxon>Eukaryota</taxon>
        <taxon>Viridiplantae</taxon>
        <taxon>Streptophyta</taxon>
        <taxon>Embryophyta</taxon>
        <taxon>Tracheophyta</taxon>
        <taxon>Spermatophyta</taxon>
        <taxon>Magnoliopsida</taxon>
        <taxon>eudicotyledons</taxon>
        <taxon>Gunneridae</taxon>
        <taxon>Pentapetalae</taxon>
        <taxon>asterids</taxon>
        <taxon>campanulids</taxon>
        <taxon>Asterales</taxon>
        <taxon>Asteraceae</taxon>
        <taxon>Asteroideae</taxon>
        <taxon>Anthemideae</taxon>
        <taxon>Anthemidinae</taxon>
        <taxon>Tanacetum</taxon>
    </lineage>
</organism>
<accession>A0A699KSQ9</accession>
<comment type="caution">
    <text evidence="1">The sequence shown here is derived from an EMBL/GenBank/DDBJ whole genome shotgun (WGS) entry which is preliminary data.</text>
</comment>
<sequence>LQYLNDHAAFTATARRWTEDSAMVSSAEYNRKVQKLIEMGFPEALGL</sequence>
<evidence type="ECO:0000313" key="1">
    <source>
        <dbReference type="EMBL" id="GFB03992.1"/>
    </source>
</evidence>
<proteinExistence type="predicted"/>
<dbReference type="AlphaFoldDB" id="A0A699KSQ9"/>
<name>A0A699KSQ9_TANCI</name>